<keyword evidence="4" id="KW-1133">Transmembrane helix</keyword>
<keyword evidence="1" id="KW-0805">Transcription regulation</keyword>
<dbReference type="SUPFAM" id="SSF46689">
    <property type="entry name" value="Homeodomain-like"/>
    <property type="match status" value="2"/>
</dbReference>
<protein>
    <submittedName>
        <fullName evidence="6">AraC family transcriptional regulator</fullName>
    </submittedName>
</protein>
<sequence length="750" mass="85985">MHKGSLFYKIFIPILVLGIGLVVSFASYIYISTVNSVNERIAGGKQNFILQTKNNLEQQIRSIEYAFDTYSTTTSFSEIVKNPITEQDFIAYRNVNSQLNYIATLGMERTEYALISLEQNWRISNGRLAKLSEEERNELIATYVQDKNQSLFWIKTDTGIRFVNTLPVSSKSKQAIAMSDISLETLNQTIQSGDGSGVYILNKQGELMYTSHPEAPGLTSAQLKEVITRIDEDREPTGVLSLQKAGDPTSPPKIIYAVSDYNNWIYLTLLDQQEVAGALKLTRFGIITMGTVLTLLIVIVAYILAVYFTRPIRQIKRSLSLDDQTGFKDEIKTIIHSIDTIITEKESLENLMEAEKPQLETQLVMNLFRGRVSADELDVKLPRLGYRLMEGRLYVTMLIQLDNLGEREASDKDVLLLAVNKLVEEQIPPEQRMLPIILNDKTQATILMFTGKTEQEIRKPLFEQATALMKMAREYLKVSISIGISNPYGSLPGSKEACEMGKQALHHRLNLGKESIIFYEDISQGVSGPVLLHYPAELESQLFDAIRLGDEEQVSRSLYLLLAEMMKKNKHSMNFEVALVRFVNNLIELEQLLGIEVLLKQDNYALYHVLLDTRNPEEIERMLVDEIIFPMVRSMKDKTNKQFRSLSEEIAVIVRAEYDQELTLEQIADRLHYNPNYLSNIFKKEHGTTFSEYLMNYRLEMAKKWLVETDMTVREIAERLQYHKPQNFIRSFRKKEHVTPGEYRKARQAV</sequence>
<dbReference type="GO" id="GO:0003700">
    <property type="term" value="F:DNA-binding transcription factor activity"/>
    <property type="evidence" value="ECO:0007669"/>
    <property type="project" value="InterPro"/>
</dbReference>
<evidence type="ECO:0000256" key="1">
    <source>
        <dbReference type="ARBA" id="ARBA00023015"/>
    </source>
</evidence>
<keyword evidence="4" id="KW-0812">Transmembrane</keyword>
<feature type="transmembrane region" description="Helical" evidence="4">
    <location>
        <begin position="7"/>
        <end position="31"/>
    </location>
</feature>
<dbReference type="OrthoDB" id="1975037at2"/>
<dbReference type="InterPro" id="IPR009057">
    <property type="entry name" value="Homeodomain-like_sf"/>
</dbReference>
<gene>
    <name evidence="6" type="ORF">EHV15_31850</name>
</gene>
<evidence type="ECO:0000256" key="4">
    <source>
        <dbReference type="SAM" id="Phobius"/>
    </source>
</evidence>
<dbReference type="Pfam" id="PF12833">
    <property type="entry name" value="HTH_18"/>
    <property type="match status" value="1"/>
</dbReference>
<dbReference type="AlphaFoldDB" id="A0A3P3UBL2"/>
<dbReference type="InterPro" id="IPR018060">
    <property type="entry name" value="HTH_AraC"/>
</dbReference>
<evidence type="ECO:0000256" key="3">
    <source>
        <dbReference type="ARBA" id="ARBA00023163"/>
    </source>
</evidence>
<dbReference type="GO" id="GO:0043565">
    <property type="term" value="F:sequence-specific DNA binding"/>
    <property type="evidence" value="ECO:0007669"/>
    <property type="project" value="InterPro"/>
</dbReference>
<dbReference type="Proteomes" id="UP000267017">
    <property type="component" value="Unassembled WGS sequence"/>
</dbReference>
<feature type="domain" description="HTH araC/xylS-type" evidence="5">
    <location>
        <begin position="648"/>
        <end position="746"/>
    </location>
</feature>
<dbReference type="PANTHER" id="PTHR43280">
    <property type="entry name" value="ARAC-FAMILY TRANSCRIPTIONAL REGULATOR"/>
    <property type="match status" value="1"/>
</dbReference>
<accession>A0A3P3UBL2</accession>
<dbReference type="PROSITE" id="PS01124">
    <property type="entry name" value="HTH_ARAC_FAMILY_2"/>
    <property type="match status" value="1"/>
</dbReference>
<dbReference type="Gene3D" id="1.10.10.60">
    <property type="entry name" value="Homeodomain-like"/>
    <property type="match status" value="2"/>
</dbReference>
<comment type="caution">
    <text evidence="6">The sequence shown here is derived from an EMBL/GenBank/DDBJ whole genome shotgun (WGS) entry which is preliminary data.</text>
</comment>
<name>A0A3P3UBL2_9BACL</name>
<keyword evidence="3" id="KW-0804">Transcription</keyword>
<dbReference type="PANTHER" id="PTHR43280:SF10">
    <property type="entry name" value="REGULATORY PROTEIN POCR"/>
    <property type="match status" value="1"/>
</dbReference>
<evidence type="ECO:0000259" key="5">
    <source>
        <dbReference type="PROSITE" id="PS01124"/>
    </source>
</evidence>
<evidence type="ECO:0000313" key="6">
    <source>
        <dbReference type="EMBL" id="RRJ67008.1"/>
    </source>
</evidence>
<keyword evidence="2" id="KW-0238">DNA-binding</keyword>
<reference evidence="6 7" key="1">
    <citation type="submission" date="2018-11" db="EMBL/GenBank/DDBJ databases">
        <title>Genome sequencing of Paenibacillus sp. KCOM 3021 (= ChDC PVNT-B20).</title>
        <authorList>
            <person name="Kook J.-K."/>
            <person name="Park S.-N."/>
            <person name="Lim Y.K."/>
        </authorList>
    </citation>
    <scope>NUCLEOTIDE SEQUENCE [LARGE SCALE GENOMIC DNA]</scope>
    <source>
        <strain evidence="6 7">KCOM 3021</strain>
    </source>
</reference>
<evidence type="ECO:0000256" key="2">
    <source>
        <dbReference type="ARBA" id="ARBA00023125"/>
    </source>
</evidence>
<evidence type="ECO:0000313" key="7">
    <source>
        <dbReference type="Proteomes" id="UP000267017"/>
    </source>
</evidence>
<proteinExistence type="predicted"/>
<dbReference type="RefSeq" id="WP_128634790.1">
    <property type="nucleotide sequence ID" value="NZ_RRCN01000001.1"/>
</dbReference>
<dbReference type="SMART" id="SM00342">
    <property type="entry name" value="HTH_ARAC"/>
    <property type="match status" value="1"/>
</dbReference>
<organism evidence="6 7">
    <name type="scientific">Paenibacillus oralis</name>
    <dbReference type="NCBI Taxonomy" id="2490856"/>
    <lineage>
        <taxon>Bacteria</taxon>
        <taxon>Bacillati</taxon>
        <taxon>Bacillota</taxon>
        <taxon>Bacilli</taxon>
        <taxon>Bacillales</taxon>
        <taxon>Paenibacillaceae</taxon>
        <taxon>Paenibacillus</taxon>
    </lineage>
</organism>
<dbReference type="EMBL" id="RRCN01000001">
    <property type="protein sequence ID" value="RRJ67008.1"/>
    <property type="molecule type" value="Genomic_DNA"/>
</dbReference>
<keyword evidence="7" id="KW-1185">Reference proteome</keyword>
<feature type="transmembrane region" description="Helical" evidence="4">
    <location>
        <begin position="284"/>
        <end position="308"/>
    </location>
</feature>
<keyword evidence="4" id="KW-0472">Membrane</keyword>